<organism evidence="1 2">
    <name type="scientific">Armillaria ostoyae</name>
    <name type="common">Armillaria root rot fungus</name>
    <dbReference type="NCBI Taxonomy" id="47428"/>
    <lineage>
        <taxon>Eukaryota</taxon>
        <taxon>Fungi</taxon>
        <taxon>Dikarya</taxon>
        <taxon>Basidiomycota</taxon>
        <taxon>Agaricomycotina</taxon>
        <taxon>Agaricomycetes</taxon>
        <taxon>Agaricomycetidae</taxon>
        <taxon>Agaricales</taxon>
        <taxon>Marasmiineae</taxon>
        <taxon>Physalacriaceae</taxon>
        <taxon>Armillaria</taxon>
    </lineage>
</organism>
<sequence length="329" mass="36627">MLMYIPPQGLYFRLTGQESQHVLYSRRGPSPELWHYKGGEYEDQLFTLIHGTGSRAGLYAIKGKHSGKVLYSRTSPEPCVGHVDGDGMYNDKYAVSSCALSIMADPLPPSWFDLEVGIGPHEKHFRIVCPATGEVLFSRTTADPKFGNYPRGRYHPDQYFSMGFEDMVVKRVEYDVARGKILRVTPHVLANQTLKNNSDDEQEMSFHFSENVTHTSTFQYTTGFTITVGTEFSAGLPLVAEGKISVSASQSNEWSFGTQKSFSKTYTAQFPVKAGAHKTVRGVSSVQQGTLEVPYTIHLVSKSGGVWVETKGIWRGVSTWELHHAISVE</sequence>
<dbReference type="InterPro" id="IPR053237">
    <property type="entry name" value="Natterin_C"/>
</dbReference>
<protein>
    <recommendedName>
        <fullName evidence="3">Hemolytic lectin LSLb</fullName>
    </recommendedName>
</protein>
<dbReference type="OrthoDB" id="4948898at2759"/>
<dbReference type="PANTHER" id="PTHR39244">
    <property type="entry name" value="NATTERIN-4"/>
    <property type="match status" value="1"/>
</dbReference>
<dbReference type="Proteomes" id="UP000219338">
    <property type="component" value="Unassembled WGS sequence"/>
</dbReference>
<gene>
    <name evidence="1" type="ORF">ARMOST_18480</name>
</gene>
<dbReference type="PANTHER" id="PTHR39244:SF5">
    <property type="entry name" value="NATTERIN-3-LIKE"/>
    <property type="match status" value="1"/>
</dbReference>
<dbReference type="CDD" id="cd20215">
    <property type="entry name" value="PFM_LSL-like"/>
    <property type="match status" value="1"/>
</dbReference>
<evidence type="ECO:0008006" key="3">
    <source>
        <dbReference type="Google" id="ProtNLM"/>
    </source>
</evidence>
<keyword evidence="2" id="KW-1185">Reference proteome</keyword>
<dbReference type="AlphaFoldDB" id="A0A284S1V4"/>
<dbReference type="EMBL" id="FUEG01000026">
    <property type="protein sequence ID" value="SJL15000.1"/>
    <property type="molecule type" value="Genomic_DNA"/>
</dbReference>
<dbReference type="OMA" id="SPELWHY"/>
<dbReference type="Pfam" id="PF03318">
    <property type="entry name" value="ETX_MTX2"/>
    <property type="match status" value="1"/>
</dbReference>
<name>A0A284S1V4_ARMOS</name>
<accession>A0A284S1V4</accession>
<dbReference type="SUPFAM" id="SSF56973">
    <property type="entry name" value="Aerolisin/ETX pore-forming domain"/>
    <property type="match status" value="1"/>
</dbReference>
<evidence type="ECO:0000313" key="2">
    <source>
        <dbReference type="Proteomes" id="UP000219338"/>
    </source>
</evidence>
<dbReference type="Gene3D" id="2.170.15.10">
    <property type="entry name" value="Proaerolysin, chain A, domain 3"/>
    <property type="match status" value="1"/>
</dbReference>
<reference evidence="2" key="1">
    <citation type="journal article" date="2017" name="Nat. Ecol. Evol.">
        <title>Genome expansion and lineage-specific genetic innovations in the forest pathogenic fungi Armillaria.</title>
        <authorList>
            <person name="Sipos G."/>
            <person name="Prasanna A.N."/>
            <person name="Walter M.C."/>
            <person name="O'Connor E."/>
            <person name="Balint B."/>
            <person name="Krizsan K."/>
            <person name="Kiss B."/>
            <person name="Hess J."/>
            <person name="Varga T."/>
            <person name="Slot J."/>
            <person name="Riley R."/>
            <person name="Boka B."/>
            <person name="Rigling D."/>
            <person name="Barry K."/>
            <person name="Lee J."/>
            <person name="Mihaltcheva S."/>
            <person name="LaButti K."/>
            <person name="Lipzen A."/>
            <person name="Waldron R."/>
            <person name="Moloney N.M."/>
            <person name="Sperisen C."/>
            <person name="Kredics L."/>
            <person name="Vagvoelgyi C."/>
            <person name="Patrignani A."/>
            <person name="Fitzpatrick D."/>
            <person name="Nagy I."/>
            <person name="Doyle S."/>
            <person name="Anderson J.B."/>
            <person name="Grigoriev I.V."/>
            <person name="Gueldener U."/>
            <person name="Muensterkoetter M."/>
            <person name="Nagy L.G."/>
        </authorList>
    </citation>
    <scope>NUCLEOTIDE SEQUENCE [LARGE SCALE GENOMIC DNA]</scope>
    <source>
        <strain evidence="2">C18/9</strain>
    </source>
</reference>
<dbReference type="CDD" id="cd23424">
    <property type="entry name" value="beta-trefoil_Ricin_BEL-like"/>
    <property type="match status" value="1"/>
</dbReference>
<dbReference type="InterPro" id="IPR004991">
    <property type="entry name" value="Aerolysin-like"/>
</dbReference>
<proteinExistence type="predicted"/>
<dbReference type="Gene3D" id="2.80.10.50">
    <property type="match status" value="2"/>
</dbReference>
<evidence type="ECO:0000313" key="1">
    <source>
        <dbReference type="EMBL" id="SJL15000.1"/>
    </source>
</evidence>